<comment type="caution">
    <text evidence="4">The sequence shown here is derived from an EMBL/GenBank/DDBJ whole genome shotgun (WGS) entry which is preliminary data.</text>
</comment>
<dbReference type="SUPFAM" id="SSF55347">
    <property type="entry name" value="Glyceraldehyde-3-phosphate dehydrogenase-like, C-terminal domain"/>
    <property type="match status" value="1"/>
</dbReference>
<reference evidence="4 5" key="1">
    <citation type="submission" date="2023-08" db="EMBL/GenBank/DDBJ databases">
        <title>Microbacterium psychrotolerans sp. nov., a psychrotolerant bacterium isolated from soil in Heilongjiang Province, China.</title>
        <authorList>
            <person name="An P."/>
            <person name="Zhao D."/>
            <person name="Xiang H."/>
        </authorList>
    </citation>
    <scope>NUCLEOTIDE SEQUENCE [LARGE SCALE GENOMIC DNA]</scope>
    <source>
        <strain evidence="4 5">QXD-8</strain>
    </source>
</reference>
<dbReference type="InterPro" id="IPR000683">
    <property type="entry name" value="Gfo/Idh/MocA-like_OxRdtase_N"/>
</dbReference>
<evidence type="ECO:0000313" key="5">
    <source>
        <dbReference type="Proteomes" id="UP001235133"/>
    </source>
</evidence>
<name>A0ABU0Z2E8_9MICO</name>
<gene>
    <name evidence="4" type="ORF">Q9R08_12260</name>
</gene>
<dbReference type="InterPro" id="IPR036291">
    <property type="entry name" value="NAD(P)-bd_dom_sf"/>
</dbReference>
<protein>
    <submittedName>
        <fullName evidence="4">Gfo/Idh/MocA family oxidoreductase</fullName>
    </submittedName>
</protein>
<dbReference type="Gene3D" id="3.30.360.10">
    <property type="entry name" value="Dihydrodipicolinate Reductase, domain 2"/>
    <property type="match status" value="1"/>
</dbReference>
<dbReference type="RefSeq" id="WP_308868493.1">
    <property type="nucleotide sequence ID" value="NZ_JAVFWO010000003.1"/>
</dbReference>
<evidence type="ECO:0000259" key="2">
    <source>
        <dbReference type="Pfam" id="PF01408"/>
    </source>
</evidence>
<dbReference type="PANTHER" id="PTHR43377">
    <property type="entry name" value="BILIVERDIN REDUCTASE A"/>
    <property type="match status" value="1"/>
</dbReference>
<evidence type="ECO:0000313" key="4">
    <source>
        <dbReference type="EMBL" id="MDQ7878754.1"/>
    </source>
</evidence>
<keyword evidence="5" id="KW-1185">Reference proteome</keyword>
<dbReference type="EMBL" id="JAVFWO010000003">
    <property type="protein sequence ID" value="MDQ7878754.1"/>
    <property type="molecule type" value="Genomic_DNA"/>
</dbReference>
<dbReference type="Pfam" id="PF01408">
    <property type="entry name" value="GFO_IDH_MocA"/>
    <property type="match status" value="1"/>
</dbReference>
<dbReference type="PANTHER" id="PTHR43377:SF1">
    <property type="entry name" value="BILIVERDIN REDUCTASE A"/>
    <property type="match status" value="1"/>
</dbReference>
<dbReference type="Proteomes" id="UP001235133">
    <property type="component" value="Unassembled WGS sequence"/>
</dbReference>
<dbReference type="InterPro" id="IPR051450">
    <property type="entry name" value="Gfo/Idh/MocA_Oxidoreductases"/>
</dbReference>
<dbReference type="InterPro" id="IPR055170">
    <property type="entry name" value="GFO_IDH_MocA-like_dom"/>
</dbReference>
<evidence type="ECO:0000256" key="1">
    <source>
        <dbReference type="ARBA" id="ARBA00023027"/>
    </source>
</evidence>
<accession>A0ABU0Z2E8</accession>
<proteinExistence type="predicted"/>
<evidence type="ECO:0000259" key="3">
    <source>
        <dbReference type="Pfam" id="PF22725"/>
    </source>
</evidence>
<organism evidence="4 5">
    <name type="scientific">Microbacterium psychrotolerans</name>
    <dbReference type="NCBI Taxonomy" id="3068321"/>
    <lineage>
        <taxon>Bacteria</taxon>
        <taxon>Bacillati</taxon>
        <taxon>Actinomycetota</taxon>
        <taxon>Actinomycetes</taxon>
        <taxon>Micrococcales</taxon>
        <taxon>Microbacteriaceae</taxon>
        <taxon>Microbacterium</taxon>
    </lineage>
</organism>
<dbReference type="SUPFAM" id="SSF51735">
    <property type="entry name" value="NAD(P)-binding Rossmann-fold domains"/>
    <property type="match status" value="1"/>
</dbReference>
<sequence>MLNVALIGAGTMGSYHARVVSSSGRARLARVVDAYEPSGTSVAERYGARWTDSLGDLDGVDAVIVAASTEAHYGLAKEVIAAGVPLLVEKPVVNDYERSREIVELSAAARVPLLCGLLERFNPAVLTARHMIDAPVHITSTRHSPYAPRIKTGVAWDLLIHDVDLAIGFFGSAPVSSSGGFGYFHPSSVSQAEDVASATLLFGDGQMAQASASRIGQKKDRTMTVHELDRLIEIDLLRRDVTIYRHVSATTTTDDGRGYRQQTSIEIPEITNAREPLAAQFDHFVDLIQGEADVDAERESILGSHRVIAGLLAQE</sequence>
<feature type="domain" description="GFO/IDH/MocA-like oxidoreductase" evidence="3">
    <location>
        <begin position="147"/>
        <end position="226"/>
    </location>
</feature>
<dbReference type="Gene3D" id="3.40.50.720">
    <property type="entry name" value="NAD(P)-binding Rossmann-like Domain"/>
    <property type="match status" value="1"/>
</dbReference>
<dbReference type="Pfam" id="PF22725">
    <property type="entry name" value="GFO_IDH_MocA_C3"/>
    <property type="match status" value="1"/>
</dbReference>
<keyword evidence="1" id="KW-0520">NAD</keyword>
<feature type="domain" description="Gfo/Idh/MocA-like oxidoreductase N-terminal" evidence="2">
    <location>
        <begin position="2"/>
        <end position="112"/>
    </location>
</feature>